<dbReference type="PANTHER" id="PTHR32027">
    <property type="entry name" value="CYTOSINE DEAMINASE"/>
    <property type="match status" value="1"/>
</dbReference>
<dbReference type="InterPro" id="IPR052349">
    <property type="entry name" value="Metallo-hydrolase_Enzymes"/>
</dbReference>
<evidence type="ECO:0000313" key="3">
    <source>
        <dbReference type="Proteomes" id="UP000253934"/>
    </source>
</evidence>
<protein>
    <recommendedName>
        <fullName evidence="1">Amidohydrolase 3 domain-containing protein</fullName>
    </recommendedName>
</protein>
<sequence length="329" mass="37434">MWDPLQHLYEKIKREGGFVNAHAHLDRAFSVIIDDFIKDSGNVHKNLQEKWKLLDKYKKETKEETFYKNITKVLKLQKQQNINHCLSFIDCDDVVQEKALFAAKKAKVFAQEELKLNFLIACQTLKGVIQKNARKWFEFSLEYVDIIGGLPAIDRGFEQEHIDILLMAAKQTGKRVHVHVDQLNTAEEKETELLARRTIAHGLEGKVTAIHGISIAAHPVKYRQELYKLCYDAGLSFVACPTAWLDSKRNESLTPTHNSVTPIDEMVPAGLTVALGSDNIFDIYKPFSDGHMATELRVLLEANHFYEIDELVKIATANGKKVLGITEYV</sequence>
<feature type="domain" description="Amidohydrolase 3" evidence="1">
    <location>
        <begin position="156"/>
        <end position="327"/>
    </location>
</feature>
<dbReference type="NCBIfam" id="NF005365">
    <property type="entry name" value="PRK06886.1"/>
    <property type="match status" value="1"/>
</dbReference>
<dbReference type="Gene3D" id="3.20.20.140">
    <property type="entry name" value="Metal-dependent hydrolases"/>
    <property type="match status" value="1"/>
</dbReference>
<evidence type="ECO:0000313" key="2">
    <source>
        <dbReference type="EMBL" id="RDB37040.1"/>
    </source>
</evidence>
<dbReference type="InterPro" id="IPR032466">
    <property type="entry name" value="Metal_Hydrolase"/>
</dbReference>
<proteinExistence type="predicted"/>
<dbReference type="Proteomes" id="UP000253934">
    <property type="component" value="Unassembled WGS sequence"/>
</dbReference>
<name>A0A369KUK6_9BACT</name>
<accession>A0A369KUK6</accession>
<evidence type="ECO:0000259" key="1">
    <source>
        <dbReference type="Pfam" id="PF07969"/>
    </source>
</evidence>
<dbReference type="Pfam" id="PF07969">
    <property type="entry name" value="Amidohydro_3"/>
    <property type="match status" value="1"/>
</dbReference>
<dbReference type="GO" id="GO:0016814">
    <property type="term" value="F:hydrolase activity, acting on carbon-nitrogen (but not peptide) bonds, in cyclic amidines"/>
    <property type="evidence" value="ECO:0007669"/>
    <property type="project" value="TreeGrafter"/>
</dbReference>
<reference evidence="2" key="1">
    <citation type="submission" date="2018-04" db="EMBL/GenBank/DDBJ databases">
        <title>Draft genome sequence of the Candidatus Spirobacillus cienkowskii, a pathogen of freshwater Daphnia species, reconstructed from hemolymph metagenomic reads.</title>
        <authorList>
            <person name="Bresciani L."/>
            <person name="Lemos L.N."/>
            <person name="Wale N."/>
            <person name="Lin J.Y."/>
            <person name="Fernandes G.R."/>
            <person name="Duffy M.A."/>
            <person name="Rodrigues J.M."/>
        </authorList>
    </citation>
    <scope>NUCLEOTIDE SEQUENCE [LARGE SCALE GENOMIC DNA]</scope>
    <source>
        <strain evidence="2">Binning01</strain>
    </source>
</reference>
<keyword evidence="3" id="KW-1185">Reference proteome</keyword>
<organism evidence="2 3">
    <name type="scientific">Spirobacillus cienkowskii</name>
    <dbReference type="NCBI Taxonomy" id="495820"/>
    <lineage>
        <taxon>Bacteria</taxon>
        <taxon>Pseudomonadati</taxon>
        <taxon>Bdellovibrionota</taxon>
        <taxon>Oligoflexia</taxon>
        <taxon>Silvanigrellales</taxon>
        <taxon>Spirobacillus</taxon>
    </lineage>
</organism>
<comment type="caution">
    <text evidence="2">The sequence shown here is derived from an EMBL/GenBank/DDBJ whole genome shotgun (WGS) entry which is preliminary data.</text>
</comment>
<dbReference type="AlphaFoldDB" id="A0A369KUK6"/>
<dbReference type="SUPFAM" id="SSF51556">
    <property type="entry name" value="Metallo-dependent hydrolases"/>
    <property type="match status" value="1"/>
</dbReference>
<dbReference type="InterPro" id="IPR013108">
    <property type="entry name" value="Amidohydro_3"/>
</dbReference>
<gene>
    <name evidence="2" type="ORF">DCC88_01965</name>
</gene>
<dbReference type="PANTHER" id="PTHR32027:SF0">
    <property type="entry name" value="CYTOSINE DEAMINASE"/>
    <property type="match status" value="1"/>
</dbReference>
<dbReference type="EMBL" id="QOVW01000011">
    <property type="protein sequence ID" value="RDB37040.1"/>
    <property type="molecule type" value="Genomic_DNA"/>
</dbReference>